<evidence type="ECO:0000256" key="7">
    <source>
        <dbReference type="ARBA" id="ARBA00023136"/>
    </source>
</evidence>
<dbReference type="Proteomes" id="UP000249260">
    <property type="component" value="Unassembled WGS sequence"/>
</dbReference>
<dbReference type="RefSeq" id="WP_112880927.1">
    <property type="nucleotide sequence ID" value="NZ_QLUW01000001.1"/>
</dbReference>
<comment type="similarity">
    <text evidence="2">Belongs to the amino acid-polyamine-organocation (APC) superfamily. Spore germination protein (SGP) (TC 2.A.3.9) family.</text>
</comment>
<dbReference type="EMBL" id="QLUW01000001">
    <property type="protein sequence ID" value="RAP77804.1"/>
    <property type="molecule type" value="Genomic_DNA"/>
</dbReference>
<evidence type="ECO:0000256" key="1">
    <source>
        <dbReference type="ARBA" id="ARBA00004141"/>
    </source>
</evidence>
<feature type="transmembrane region" description="Helical" evidence="8">
    <location>
        <begin position="38"/>
        <end position="60"/>
    </location>
</feature>
<keyword evidence="5 8" id="KW-0812">Transmembrane</keyword>
<dbReference type="GO" id="GO:0016020">
    <property type="term" value="C:membrane"/>
    <property type="evidence" value="ECO:0007669"/>
    <property type="project" value="UniProtKB-SubCell"/>
</dbReference>
<dbReference type="OrthoDB" id="2381188at2"/>
<dbReference type="InterPro" id="IPR004761">
    <property type="entry name" value="Spore_GerAB"/>
</dbReference>
<dbReference type="PANTHER" id="PTHR34975:SF2">
    <property type="entry name" value="SPORE GERMINATION PROTEIN A2"/>
    <property type="match status" value="1"/>
</dbReference>
<comment type="caution">
    <text evidence="9">The sequence shown here is derived from an EMBL/GenBank/DDBJ whole genome shotgun (WGS) entry which is preliminary data.</text>
</comment>
<name>A0A328UBU0_9BACL</name>
<keyword evidence="3" id="KW-0813">Transport</keyword>
<keyword evidence="10" id="KW-1185">Reference proteome</keyword>
<protein>
    <submittedName>
        <fullName evidence="9">Spore gernimation protein</fullName>
    </submittedName>
</protein>
<feature type="transmembrane region" description="Helical" evidence="8">
    <location>
        <begin position="81"/>
        <end position="99"/>
    </location>
</feature>
<sequence length="382" mass="43206">MNEKSLSFWPVFMMLTLSFGLSSHVLVLPTVLDVSGRDAWMCGIIAFAVVMPWTAVFVTGTMKRTKQIDLRQWLRKRLTPFGAWLLILPIIVLLLHTSFQTFITTTSWTSFTYLPQTPQVVVMICLMTLIGFASYSGLRAIAYLSCLLLPMVVILGDFVMSANMPYKDYAQLLPMLEHGWNKPLQGAVYAISCMTELWLLLFFQHHLSRPIKHWQLQLQLAFIALLMLGPTIGALTEFGPAEADKLLYPAFDQWRLVKIGKYIEHVDFFAIYQWLSGAVIRTSLGLTLVVELIPLRKPKARAIFILLISLLFIVTATYLLTNIRLSQALFFETAFIIELIIIIFVSTCIWLLSFTGVPKEGVLYENPKQGQDAGAAKSDNNL</sequence>
<keyword evidence="7 8" id="KW-0472">Membrane</keyword>
<organism evidence="9 10">
    <name type="scientific">Paenibacillus montanisoli</name>
    <dbReference type="NCBI Taxonomy" id="2081970"/>
    <lineage>
        <taxon>Bacteria</taxon>
        <taxon>Bacillati</taxon>
        <taxon>Bacillota</taxon>
        <taxon>Bacilli</taxon>
        <taxon>Bacillales</taxon>
        <taxon>Paenibacillaceae</taxon>
        <taxon>Paenibacillus</taxon>
    </lineage>
</organism>
<feature type="transmembrane region" description="Helical" evidence="8">
    <location>
        <begin position="302"/>
        <end position="321"/>
    </location>
</feature>
<evidence type="ECO:0000256" key="2">
    <source>
        <dbReference type="ARBA" id="ARBA00007998"/>
    </source>
</evidence>
<evidence type="ECO:0000256" key="6">
    <source>
        <dbReference type="ARBA" id="ARBA00022989"/>
    </source>
</evidence>
<evidence type="ECO:0000313" key="10">
    <source>
        <dbReference type="Proteomes" id="UP000249260"/>
    </source>
</evidence>
<evidence type="ECO:0000256" key="8">
    <source>
        <dbReference type="SAM" id="Phobius"/>
    </source>
</evidence>
<comment type="subcellular location">
    <subcellularLocation>
        <location evidence="1">Membrane</location>
        <topology evidence="1">Multi-pass membrane protein</topology>
    </subcellularLocation>
</comment>
<evidence type="ECO:0000256" key="3">
    <source>
        <dbReference type="ARBA" id="ARBA00022448"/>
    </source>
</evidence>
<feature type="transmembrane region" description="Helical" evidence="8">
    <location>
        <begin position="186"/>
        <end position="204"/>
    </location>
</feature>
<feature type="transmembrane region" description="Helical" evidence="8">
    <location>
        <begin position="333"/>
        <end position="352"/>
    </location>
</feature>
<evidence type="ECO:0000256" key="5">
    <source>
        <dbReference type="ARBA" id="ARBA00022692"/>
    </source>
</evidence>
<keyword evidence="4" id="KW-0309">Germination</keyword>
<reference evidence="9 10" key="1">
    <citation type="submission" date="2018-06" db="EMBL/GenBank/DDBJ databases">
        <title>Paenibacillus montanisoli sp. nov., isolated from mountain area soil.</title>
        <authorList>
            <person name="Wu M."/>
        </authorList>
    </citation>
    <scope>NUCLEOTIDE SEQUENCE [LARGE SCALE GENOMIC DNA]</scope>
    <source>
        <strain evidence="9 10">RA17</strain>
    </source>
</reference>
<evidence type="ECO:0000313" key="9">
    <source>
        <dbReference type="EMBL" id="RAP77804.1"/>
    </source>
</evidence>
<feature type="transmembrane region" description="Helical" evidence="8">
    <location>
        <begin position="119"/>
        <end position="135"/>
    </location>
</feature>
<dbReference type="AlphaFoldDB" id="A0A328UBU0"/>
<feature type="transmembrane region" description="Helical" evidence="8">
    <location>
        <begin position="142"/>
        <end position="166"/>
    </location>
</feature>
<gene>
    <name evidence="9" type="ORF">DL346_04930</name>
</gene>
<feature type="transmembrane region" description="Helical" evidence="8">
    <location>
        <begin position="216"/>
        <end position="236"/>
    </location>
</feature>
<proteinExistence type="inferred from homology"/>
<feature type="transmembrane region" description="Helical" evidence="8">
    <location>
        <begin position="12"/>
        <end position="32"/>
    </location>
</feature>
<dbReference type="GO" id="GO:0009847">
    <property type="term" value="P:spore germination"/>
    <property type="evidence" value="ECO:0007669"/>
    <property type="project" value="InterPro"/>
</dbReference>
<dbReference type="Pfam" id="PF03845">
    <property type="entry name" value="Spore_permease"/>
    <property type="match status" value="1"/>
</dbReference>
<dbReference type="PANTHER" id="PTHR34975">
    <property type="entry name" value="SPORE GERMINATION PROTEIN A2"/>
    <property type="match status" value="1"/>
</dbReference>
<feature type="transmembrane region" description="Helical" evidence="8">
    <location>
        <begin position="271"/>
        <end position="290"/>
    </location>
</feature>
<accession>A0A328UBU0</accession>
<evidence type="ECO:0000256" key="4">
    <source>
        <dbReference type="ARBA" id="ARBA00022544"/>
    </source>
</evidence>
<keyword evidence="6 8" id="KW-1133">Transmembrane helix</keyword>